<dbReference type="PANTHER" id="PTHR11124">
    <property type="entry name" value="VACUOLAR SORTING PROTEIN VPS29"/>
    <property type="match status" value="1"/>
</dbReference>
<dbReference type="GO" id="GO:0046872">
    <property type="term" value="F:metal ion binding"/>
    <property type="evidence" value="ECO:0007669"/>
    <property type="project" value="UniProtKB-KW"/>
</dbReference>
<keyword evidence="3" id="KW-0813">Transport</keyword>
<evidence type="ECO:0000256" key="7">
    <source>
        <dbReference type="RuleBase" id="RU362040"/>
    </source>
</evidence>
<organism evidence="9 10">
    <name type="scientific">Nannochloropsis salina CCMP1776</name>
    <dbReference type="NCBI Taxonomy" id="1027361"/>
    <lineage>
        <taxon>Eukaryota</taxon>
        <taxon>Sar</taxon>
        <taxon>Stramenopiles</taxon>
        <taxon>Ochrophyta</taxon>
        <taxon>Eustigmatophyceae</taxon>
        <taxon>Eustigmatales</taxon>
        <taxon>Monodopsidaceae</taxon>
        <taxon>Microchloropsis</taxon>
        <taxon>Microchloropsis salina</taxon>
    </lineage>
</organism>
<dbReference type="InterPro" id="IPR028661">
    <property type="entry name" value="Vps29"/>
</dbReference>
<dbReference type="SUPFAM" id="SSF56300">
    <property type="entry name" value="Metallo-dependent phosphatases"/>
    <property type="match status" value="1"/>
</dbReference>
<dbReference type="EMBL" id="SDOX01000159">
    <property type="protein sequence ID" value="TFJ80574.1"/>
    <property type="molecule type" value="Genomic_DNA"/>
</dbReference>
<dbReference type="Gene3D" id="3.60.21.10">
    <property type="match status" value="1"/>
</dbReference>
<comment type="caution">
    <text evidence="9">The sequence shown here is derived from an EMBL/GenBank/DDBJ whole genome shotgun (WGS) entry which is preliminary data.</text>
</comment>
<evidence type="ECO:0000256" key="6">
    <source>
        <dbReference type="ARBA" id="ARBA00022927"/>
    </source>
</evidence>
<dbReference type="AlphaFoldDB" id="A0A4D9CQ26"/>
<dbReference type="InterPro" id="IPR029052">
    <property type="entry name" value="Metallo-depent_PP-like"/>
</dbReference>
<dbReference type="GO" id="GO:0016787">
    <property type="term" value="F:hydrolase activity"/>
    <property type="evidence" value="ECO:0007669"/>
    <property type="project" value="UniProtKB-KW"/>
</dbReference>
<keyword evidence="10" id="KW-1185">Reference proteome</keyword>
<dbReference type="GO" id="GO:0042147">
    <property type="term" value="P:retrograde transport, endosome to Golgi"/>
    <property type="evidence" value="ECO:0007669"/>
    <property type="project" value="InterPro"/>
</dbReference>
<sequence length="208" mass="22376">MAEFGELVLVLGDLHIPHRAAAIPEKFKRMLVPNKMQHVLCTGNLVSHEQLEELKALAPNVHVVRGDMDEACPSSLPASAPFPDTKVVTIGELRLGLCHGHQVLPWGEAAALDGLARELDVDVLITGHTHKQQVSERGGRWFLNPGSISGAYSSRVGEAGEEGEEAVPSFILLAVQGPKVMCYVYEEKEPGAVDVSKVEFVKGQGGGR</sequence>
<comment type="similarity">
    <text evidence="1 7">Belongs to the VPS29 family.</text>
</comment>
<dbReference type="CDD" id="cd07394">
    <property type="entry name" value="MPP_Vps29"/>
    <property type="match status" value="1"/>
</dbReference>
<dbReference type="InterPro" id="IPR024654">
    <property type="entry name" value="Calcineurin-like_PHP_lpxH"/>
</dbReference>
<accession>A0A4D9CQ26</accession>
<dbReference type="GO" id="GO:0005829">
    <property type="term" value="C:cytosol"/>
    <property type="evidence" value="ECO:0007669"/>
    <property type="project" value="GOC"/>
</dbReference>
<evidence type="ECO:0000259" key="8">
    <source>
        <dbReference type="Pfam" id="PF12850"/>
    </source>
</evidence>
<feature type="domain" description="Calcineurin-like phosphoesterase" evidence="8">
    <location>
        <begin position="8"/>
        <end position="151"/>
    </location>
</feature>
<dbReference type="Proteomes" id="UP000355283">
    <property type="component" value="Unassembled WGS sequence"/>
</dbReference>
<dbReference type="InterPro" id="IPR000979">
    <property type="entry name" value="Phosphodiesterase_MJ0936/Vps29"/>
</dbReference>
<evidence type="ECO:0000256" key="1">
    <source>
        <dbReference type="ARBA" id="ARBA00005945"/>
    </source>
</evidence>
<proteinExistence type="inferred from homology"/>
<gene>
    <name evidence="9" type="ORF">NSK_008000</name>
</gene>
<reference evidence="9 10" key="1">
    <citation type="submission" date="2019-01" db="EMBL/GenBank/DDBJ databases">
        <title>Nuclear Genome Assembly of the Microalgal Biofuel strain Nannochloropsis salina CCMP1776.</title>
        <authorList>
            <person name="Hovde B."/>
        </authorList>
    </citation>
    <scope>NUCLEOTIDE SEQUENCE [LARGE SCALE GENOMIC DNA]</scope>
    <source>
        <strain evidence="9 10">CCMP1776</strain>
    </source>
</reference>
<dbReference type="GO" id="GO:0030904">
    <property type="term" value="C:retromer complex"/>
    <property type="evidence" value="ECO:0007669"/>
    <property type="project" value="InterPro"/>
</dbReference>
<evidence type="ECO:0000313" key="10">
    <source>
        <dbReference type="Proteomes" id="UP000355283"/>
    </source>
</evidence>
<evidence type="ECO:0000313" key="9">
    <source>
        <dbReference type="EMBL" id="TFJ80574.1"/>
    </source>
</evidence>
<evidence type="ECO:0000256" key="2">
    <source>
        <dbReference type="ARBA" id="ARBA00017767"/>
    </source>
</evidence>
<dbReference type="GO" id="GO:0015031">
    <property type="term" value="P:protein transport"/>
    <property type="evidence" value="ECO:0007669"/>
    <property type="project" value="UniProtKB-KW"/>
</dbReference>
<dbReference type="NCBIfam" id="TIGR00040">
    <property type="entry name" value="yfcE"/>
    <property type="match status" value="1"/>
</dbReference>
<dbReference type="InterPro" id="IPR020935">
    <property type="entry name" value="PdiEstase_YfcE_CS"/>
</dbReference>
<dbReference type="OrthoDB" id="10258130at2759"/>
<dbReference type="FunFam" id="3.60.21.10:FF:000015">
    <property type="entry name" value="Vacuolar protein sorting-associated protein 29"/>
    <property type="match status" value="1"/>
</dbReference>
<name>A0A4D9CQ26_9STRA</name>
<keyword evidence="5" id="KW-0378">Hydrolase</keyword>
<evidence type="ECO:0000256" key="5">
    <source>
        <dbReference type="ARBA" id="ARBA00022801"/>
    </source>
</evidence>
<evidence type="ECO:0000256" key="3">
    <source>
        <dbReference type="ARBA" id="ARBA00022448"/>
    </source>
</evidence>
<protein>
    <recommendedName>
        <fullName evidence="2 7">Vacuolar protein sorting-associated protein 29</fullName>
    </recommendedName>
</protein>
<keyword evidence="4" id="KW-0479">Metal-binding</keyword>
<dbReference type="PROSITE" id="PS01269">
    <property type="entry name" value="UPF0025"/>
    <property type="match status" value="1"/>
</dbReference>
<dbReference type="Pfam" id="PF12850">
    <property type="entry name" value="Metallophos_2"/>
    <property type="match status" value="1"/>
</dbReference>
<keyword evidence="6" id="KW-0653">Protein transport</keyword>
<dbReference type="GO" id="GO:0031410">
    <property type="term" value="C:cytoplasmic vesicle"/>
    <property type="evidence" value="ECO:0007669"/>
    <property type="project" value="UniProtKB-ARBA"/>
</dbReference>
<evidence type="ECO:0000256" key="4">
    <source>
        <dbReference type="ARBA" id="ARBA00022723"/>
    </source>
</evidence>